<evidence type="ECO:0000313" key="1">
    <source>
        <dbReference type="EMBL" id="KAK4817401.1"/>
    </source>
</evidence>
<dbReference type="PANTHER" id="PTHR33395:SF22">
    <property type="entry name" value="REVERSE TRANSCRIPTASE DOMAIN-CONTAINING PROTEIN"/>
    <property type="match status" value="1"/>
</dbReference>
<reference evidence="1 2" key="1">
    <citation type="journal article" date="2023" name="J. Hered.">
        <title>Chromosome-level genome of the wood stork (Mycteria americana) provides insight into avian chromosome evolution.</title>
        <authorList>
            <person name="Flamio R. Jr."/>
            <person name="Ramstad K.M."/>
        </authorList>
    </citation>
    <scope>NUCLEOTIDE SEQUENCE [LARGE SCALE GENOMIC DNA]</scope>
    <source>
        <strain evidence="1">JAX WOST 10</strain>
    </source>
</reference>
<gene>
    <name evidence="1" type="ORF">QYF61_013271</name>
</gene>
<accession>A0AAN7NSW9</accession>
<dbReference type="Proteomes" id="UP001333110">
    <property type="component" value="Unassembled WGS sequence"/>
</dbReference>
<evidence type="ECO:0000313" key="2">
    <source>
        <dbReference type="Proteomes" id="UP001333110"/>
    </source>
</evidence>
<dbReference type="GO" id="GO:0061343">
    <property type="term" value="P:cell adhesion involved in heart morphogenesis"/>
    <property type="evidence" value="ECO:0007669"/>
    <property type="project" value="TreeGrafter"/>
</dbReference>
<dbReference type="GO" id="GO:0031012">
    <property type="term" value="C:extracellular matrix"/>
    <property type="evidence" value="ECO:0007669"/>
    <property type="project" value="TreeGrafter"/>
</dbReference>
<dbReference type="GO" id="GO:0007508">
    <property type="term" value="P:larval heart development"/>
    <property type="evidence" value="ECO:0007669"/>
    <property type="project" value="TreeGrafter"/>
</dbReference>
<protein>
    <submittedName>
        <fullName evidence="1">Uncharacterized protein</fullName>
    </submittedName>
</protein>
<proteinExistence type="predicted"/>
<dbReference type="PANTHER" id="PTHR33395">
    <property type="entry name" value="TRANSCRIPTASE, PUTATIVE-RELATED-RELATED"/>
    <property type="match status" value="1"/>
</dbReference>
<name>A0AAN7NSW9_MYCAM</name>
<keyword evidence="2" id="KW-1185">Reference proteome</keyword>
<comment type="caution">
    <text evidence="1">The sequence shown here is derived from an EMBL/GenBank/DDBJ whole genome shotgun (WGS) entry which is preliminary data.</text>
</comment>
<sequence length="261" mass="29777">MAGLRPSQEAKPTLNALRLCYHVYHRITESQNHAKQPQLPQPLLIRLVLQTLHQLRCPSLDTLQHLNVSLVVGGPKLNTVFELWHREQQCVTRGQEGWQQSWNSSGQLRVCDTSGKVWTKEKVQVREHLNRLDLHKSMQPDGVYSQVLREMANIIARPLSTMKGHGEVPEHWKGANITFIFKNGKEDPGNYKPDGLTSVMGKVIGQILPEVLYMKMKVRKVIWHGFMKGKSCLTNLIALYNSKTSLVMTVNAVYLYFIMAL</sequence>
<organism evidence="1 2">
    <name type="scientific">Mycteria americana</name>
    <name type="common">Wood stork</name>
    <dbReference type="NCBI Taxonomy" id="33587"/>
    <lineage>
        <taxon>Eukaryota</taxon>
        <taxon>Metazoa</taxon>
        <taxon>Chordata</taxon>
        <taxon>Craniata</taxon>
        <taxon>Vertebrata</taxon>
        <taxon>Euteleostomi</taxon>
        <taxon>Archelosauria</taxon>
        <taxon>Archosauria</taxon>
        <taxon>Dinosauria</taxon>
        <taxon>Saurischia</taxon>
        <taxon>Theropoda</taxon>
        <taxon>Coelurosauria</taxon>
        <taxon>Aves</taxon>
        <taxon>Neognathae</taxon>
        <taxon>Neoaves</taxon>
        <taxon>Aequornithes</taxon>
        <taxon>Ciconiiformes</taxon>
        <taxon>Ciconiidae</taxon>
        <taxon>Mycteria</taxon>
    </lineage>
</organism>
<dbReference type="AlphaFoldDB" id="A0AAN7NSW9"/>
<dbReference type="EMBL" id="JAUNZN010000008">
    <property type="protein sequence ID" value="KAK4817401.1"/>
    <property type="molecule type" value="Genomic_DNA"/>
</dbReference>